<accession>A0A8J4ACX3</accession>
<keyword evidence="2" id="KW-0472">Membrane</keyword>
<sequence length="235" mass="23723">MKRKKLLLSVLAGVVGALAVAAPAAAHVTVNPSTAEPGGYARVAFRVPTESDTASTTKLVVYLPTDHPVASVSVQPVPGWKAVLHKAKLAKPLTTEGGNVTEAVDRITWTAQSGAAIEPGQFQEFPVSLGPLPKSGTMTFKALQTYSDGKVVRWIQTGSSDSELENPAPVLTLAASGAPGAPAATPTKAAAAGKSDGPSSGTALTVGVIGLVAGLAGLALGGVAFTRSRRAEDTH</sequence>
<feature type="signal peptide" evidence="3">
    <location>
        <begin position="1"/>
        <end position="26"/>
    </location>
</feature>
<gene>
    <name evidence="5" type="ORF">NUM_36490</name>
</gene>
<evidence type="ECO:0000256" key="1">
    <source>
        <dbReference type="SAM" id="MobiDB-lite"/>
    </source>
</evidence>
<dbReference type="CDD" id="cd08545">
    <property type="entry name" value="YcnI_like"/>
    <property type="match status" value="1"/>
</dbReference>
<dbReference type="EMBL" id="BOPO01000064">
    <property type="protein sequence ID" value="GIL28395.1"/>
    <property type="molecule type" value="Genomic_DNA"/>
</dbReference>
<comment type="caution">
    <text evidence="5">The sequence shown here is derived from an EMBL/GenBank/DDBJ whole genome shotgun (WGS) entry which is preliminary data.</text>
</comment>
<feature type="domain" description="YncI copper-binding" evidence="4">
    <location>
        <begin position="27"/>
        <end position="173"/>
    </location>
</feature>
<evidence type="ECO:0000256" key="3">
    <source>
        <dbReference type="SAM" id="SignalP"/>
    </source>
</evidence>
<dbReference type="InterPro" id="IPR038507">
    <property type="entry name" value="YcnI-like_sf"/>
</dbReference>
<name>A0A8J4ACX3_9ACTN</name>
<reference evidence="6" key="1">
    <citation type="journal article" date="2021" name="Int. J. Syst. Evol. Microbiol.">
        <title>Actinocatenispora comari sp. nov., an endophytic actinomycete isolated from aerial parts of Comarum salesowianum.</title>
        <authorList>
            <person name="Oyunbileg N."/>
            <person name="Iizaka Y."/>
            <person name="Hamada M."/>
            <person name="Davaapurev B.O."/>
            <person name="Fukumoto A."/>
            <person name="Tsetseg B."/>
            <person name="Kato F."/>
            <person name="Tamura T."/>
            <person name="Batkhuu J."/>
            <person name="Anzai Y."/>
        </authorList>
    </citation>
    <scope>NUCLEOTIDE SEQUENCE [LARGE SCALE GENOMIC DNA]</scope>
    <source>
        <strain evidence="6">NUM-2625</strain>
    </source>
</reference>
<keyword evidence="2" id="KW-0812">Transmembrane</keyword>
<dbReference type="RefSeq" id="WP_207126115.1">
    <property type="nucleotide sequence ID" value="NZ_BOPO01000064.1"/>
</dbReference>
<evidence type="ECO:0000313" key="6">
    <source>
        <dbReference type="Proteomes" id="UP000614996"/>
    </source>
</evidence>
<keyword evidence="2" id="KW-1133">Transmembrane helix</keyword>
<dbReference type="InterPro" id="IPR012533">
    <property type="entry name" value="YcnI-copper_dom"/>
</dbReference>
<dbReference type="Gene3D" id="2.60.40.2230">
    <property type="entry name" value="Uncharacterised protein YcnI-like PF07987, DUF1775"/>
    <property type="match status" value="1"/>
</dbReference>
<evidence type="ECO:0000256" key="2">
    <source>
        <dbReference type="SAM" id="Phobius"/>
    </source>
</evidence>
<protein>
    <submittedName>
        <fullName evidence="5">Membrane protein</fullName>
    </submittedName>
</protein>
<dbReference type="Pfam" id="PF07987">
    <property type="entry name" value="DUF1775"/>
    <property type="match status" value="1"/>
</dbReference>
<dbReference type="AlphaFoldDB" id="A0A8J4ACX3"/>
<feature type="chain" id="PRO_5035303187" evidence="3">
    <location>
        <begin position="27"/>
        <end position="235"/>
    </location>
</feature>
<proteinExistence type="predicted"/>
<organism evidence="5 6">
    <name type="scientific">Actinocatenispora comari</name>
    <dbReference type="NCBI Taxonomy" id="2807577"/>
    <lineage>
        <taxon>Bacteria</taxon>
        <taxon>Bacillati</taxon>
        <taxon>Actinomycetota</taxon>
        <taxon>Actinomycetes</taxon>
        <taxon>Micromonosporales</taxon>
        <taxon>Micromonosporaceae</taxon>
        <taxon>Actinocatenispora</taxon>
    </lineage>
</organism>
<feature type="compositionally biased region" description="Low complexity" evidence="1">
    <location>
        <begin position="175"/>
        <end position="195"/>
    </location>
</feature>
<keyword evidence="6" id="KW-1185">Reference proteome</keyword>
<feature type="region of interest" description="Disordered" evidence="1">
    <location>
        <begin position="175"/>
        <end position="198"/>
    </location>
</feature>
<evidence type="ECO:0000313" key="5">
    <source>
        <dbReference type="EMBL" id="GIL28395.1"/>
    </source>
</evidence>
<evidence type="ECO:0000259" key="4">
    <source>
        <dbReference type="Pfam" id="PF07987"/>
    </source>
</evidence>
<dbReference type="Proteomes" id="UP000614996">
    <property type="component" value="Unassembled WGS sequence"/>
</dbReference>
<feature type="transmembrane region" description="Helical" evidence="2">
    <location>
        <begin position="203"/>
        <end position="225"/>
    </location>
</feature>
<keyword evidence="3" id="KW-0732">Signal</keyword>